<dbReference type="GO" id="GO:0015288">
    <property type="term" value="F:porin activity"/>
    <property type="evidence" value="ECO:0007669"/>
    <property type="project" value="InterPro"/>
</dbReference>
<dbReference type="PANTHER" id="PTHR37944">
    <property type="entry name" value="PORIN B"/>
    <property type="match status" value="1"/>
</dbReference>
<gene>
    <name evidence="3" type="primary">oprB_3</name>
    <name evidence="3" type="ORF">NCTC9381_01868</name>
</gene>
<dbReference type="Gene3D" id="2.40.160.180">
    <property type="entry name" value="Carbohydrate-selective porin OprB"/>
    <property type="match status" value="1"/>
</dbReference>
<dbReference type="InterPro" id="IPR038673">
    <property type="entry name" value="OprB_sf"/>
</dbReference>
<organism evidence="3 4">
    <name type="scientific">Enterobacter agglomerans</name>
    <name type="common">Erwinia herbicola</name>
    <name type="synonym">Pantoea agglomerans</name>
    <dbReference type="NCBI Taxonomy" id="549"/>
    <lineage>
        <taxon>Bacteria</taxon>
        <taxon>Pseudomonadati</taxon>
        <taxon>Pseudomonadota</taxon>
        <taxon>Gammaproteobacteria</taxon>
        <taxon>Enterobacterales</taxon>
        <taxon>Erwiniaceae</taxon>
        <taxon>Pantoea</taxon>
        <taxon>Pantoea agglomerans group</taxon>
    </lineage>
</organism>
<dbReference type="Pfam" id="PF04966">
    <property type="entry name" value="OprB"/>
    <property type="match status" value="1"/>
</dbReference>
<protein>
    <submittedName>
        <fullName evidence="3">Outer membrane protein D1</fullName>
    </submittedName>
</protein>
<dbReference type="GO" id="GO:0008643">
    <property type="term" value="P:carbohydrate transport"/>
    <property type="evidence" value="ECO:0007669"/>
    <property type="project" value="InterPro"/>
</dbReference>
<dbReference type="InterPro" id="IPR007049">
    <property type="entry name" value="Carb-sel_porin_OprB"/>
</dbReference>
<dbReference type="GO" id="GO:0016020">
    <property type="term" value="C:membrane"/>
    <property type="evidence" value="ECO:0007669"/>
    <property type="project" value="InterPro"/>
</dbReference>
<dbReference type="AlphaFoldDB" id="A0A379AEI6"/>
<evidence type="ECO:0000313" key="3">
    <source>
        <dbReference type="EMBL" id="SUB15972.1"/>
    </source>
</evidence>
<comment type="similarity">
    <text evidence="1 2">Belongs to the OprB family.</text>
</comment>
<evidence type="ECO:0000313" key="4">
    <source>
        <dbReference type="Proteomes" id="UP000254640"/>
    </source>
</evidence>
<accession>A0A379AEI6</accession>
<evidence type="ECO:0000256" key="2">
    <source>
        <dbReference type="RuleBase" id="RU363072"/>
    </source>
</evidence>
<dbReference type="Proteomes" id="UP000254640">
    <property type="component" value="Unassembled WGS sequence"/>
</dbReference>
<dbReference type="InterPro" id="IPR052932">
    <property type="entry name" value="OprB_Porin"/>
</dbReference>
<dbReference type="EMBL" id="UGSO01000001">
    <property type="protein sequence ID" value="SUB15972.1"/>
    <property type="molecule type" value="Genomic_DNA"/>
</dbReference>
<keyword evidence="4" id="KW-1185">Reference proteome</keyword>
<name>A0A379AEI6_ENTAG</name>
<sequence length="90" mass="10408">MRFTWTGPFDARPQDEIGVGASRVHVNSDYTRSLRQQNQANGESRFDSPTYLPIQEGSEYNYEVYYNAKVTNWMSLRPKPAVCGCPWRSQ</sequence>
<dbReference type="PANTHER" id="PTHR37944:SF1">
    <property type="entry name" value="PORIN B"/>
    <property type="match status" value="1"/>
</dbReference>
<proteinExistence type="inferred from homology"/>
<reference evidence="3 4" key="1">
    <citation type="submission" date="2018-06" db="EMBL/GenBank/DDBJ databases">
        <authorList>
            <consortium name="Pathogen Informatics"/>
            <person name="Doyle S."/>
        </authorList>
    </citation>
    <scope>NUCLEOTIDE SEQUENCE [LARGE SCALE GENOMIC DNA]</scope>
    <source>
        <strain evidence="3 4">NCTC9381</strain>
    </source>
</reference>
<evidence type="ECO:0000256" key="1">
    <source>
        <dbReference type="ARBA" id="ARBA00008769"/>
    </source>
</evidence>